<comment type="caution">
    <text evidence="1">The sequence shown here is derived from an EMBL/GenBank/DDBJ whole genome shotgun (WGS) entry which is preliminary data.</text>
</comment>
<keyword evidence="2" id="KW-1185">Reference proteome</keyword>
<evidence type="ECO:0000313" key="1">
    <source>
        <dbReference type="EMBL" id="KRN04719.1"/>
    </source>
</evidence>
<reference evidence="1 2" key="1">
    <citation type="journal article" date="2015" name="Genome Announc.">
        <title>Expanding the biotechnology potential of lactobacilli through comparative genomics of 213 strains and associated genera.</title>
        <authorList>
            <person name="Sun Z."/>
            <person name="Harris H.M."/>
            <person name="McCann A."/>
            <person name="Guo C."/>
            <person name="Argimon S."/>
            <person name="Zhang W."/>
            <person name="Yang X."/>
            <person name="Jeffery I.B."/>
            <person name="Cooney J.C."/>
            <person name="Kagawa T.F."/>
            <person name="Liu W."/>
            <person name="Song Y."/>
            <person name="Salvetti E."/>
            <person name="Wrobel A."/>
            <person name="Rasinkangas P."/>
            <person name="Parkhill J."/>
            <person name="Rea M.C."/>
            <person name="O'Sullivan O."/>
            <person name="Ritari J."/>
            <person name="Douillard F.P."/>
            <person name="Paul Ross R."/>
            <person name="Yang R."/>
            <person name="Briner A.E."/>
            <person name="Felis G.E."/>
            <person name="de Vos W.M."/>
            <person name="Barrangou R."/>
            <person name="Klaenhammer T.R."/>
            <person name="Caufield P.W."/>
            <person name="Cui Y."/>
            <person name="Zhang H."/>
            <person name="O'Toole P.W."/>
        </authorList>
    </citation>
    <scope>NUCLEOTIDE SEQUENCE [LARGE SCALE GENOMIC DNA]</scope>
    <source>
        <strain evidence="1 2">DSM 23037</strain>
    </source>
</reference>
<dbReference type="OrthoDB" id="2314505at2"/>
<organism evidence="1 2">
    <name type="scientific">Holzapfeliella floricola DSM 23037 = JCM 16512</name>
    <dbReference type="NCBI Taxonomy" id="1423744"/>
    <lineage>
        <taxon>Bacteria</taxon>
        <taxon>Bacillati</taxon>
        <taxon>Bacillota</taxon>
        <taxon>Bacilli</taxon>
        <taxon>Lactobacillales</taxon>
        <taxon>Lactobacillaceae</taxon>
        <taxon>Holzapfeliella</taxon>
    </lineage>
</organism>
<accession>A0A0R2DKR3</accession>
<dbReference type="STRING" id="1423744.FC86_GL001075"/>
<sequence>MSKLAILQLSDEITESEKKIVNQTKEVDLARIFEIIDGLKVLNQKASQYVDMTQDDYYQNESDHRLTLENMKQPLSTLSDRILTNHVDGLPEDNQLNFDYNHESVLEDNNYDREMDFHVLSYSLKVISAAATVVGIANLSNVLSKDAAISIILAAYNLQNR</sequence>
<dbReference type="RefSeq" id="WP_056974048.1">
    <property type="nucleotide sequence ID" value="NZ_AYZL01000006.1"/>
</dbReference>
<dbReference type="AlphaFoldDB" id="A0A0R2DKR3"/>
<dbReference type="EMBL" id="AYZL01000006">
    <property type="protein sequence ID" value="KRN04719.1"/>
    <property type="molecule type" value="Genomic_DNA"/>
</dbReference>
<dbReference type="Proteomes" id="UP000051378">
    <property type="component" value="Unassembled WGS sequence"/>
</dbReference>
<gene>
    <name evidence="1" type="ORF">FC86_GL001075</name>
</gene>
<protein>
    <submittedName>
        <fullName evidence="1">Uncharacterized protein</fullName>
    </submittedName>
</protein>
<dbReference type="PATRIC" id="fig|1423744.4.peg.1103"/>
<proteinExistence type="predicted"/>
<evidence type="ECO:0000313" key="2">
    <source>
        <dbReference type="Proteomes" id="UP000051378"/>
    </source>
</evidence>
<name>A0A0R2DKR3_9LACO</name>